<name>A0A7W4ZAA5_9GAMM</name>
<protein>
    <recommendedName>
        <fullName evidence="3">ADP-ribosylation/crystallin J1</fullName>
    </recommendedName>
</protein>
<sequence length="99" mass="11503">MDIYINKNNLSMAIETVTLYRPTGPKELELVRQSGFKRWPPRLPGQPIFYPVTNEAYAKQIATQWNIKDSGIGYVTRFEVRKPFMDRYQIQQVGGSDPH</sequence>
<evidence type="ECO:0000313" key="1">
    <source>
        <dbReference type="EMBL" id="MBB3061139.1"/>
    </source>
</evidence>
<keyword evidence="2" id="KW-1185">Reference proteome</keyword>
<evidence type="ECO:0008006" key="3">
    <source>
        <dbReference type="Google" id="ProtNLM"/>
    </source>
</evidence>
<dbReference type="EMBL" id="JACHWZ010000008">
    <property type="protein sequence ID" value="MBB3061139.1"/>
    <property type="molecule type" value="Genomic_DNA"/>
</dbReference>
<accession>A0A7W4ZAA5</accession>
<dbReference type="AlphaFoldDB" id="A0A7W4ZAA5"/>
<evidence type="ECO:0000313" key="2">
    <source>
        <dbReference type="Proteomes" id="UP000535937"/>
    </source>
</evidence>
<dbReference type="RefSeq" id="WP_221191913.1">
    <property type="nucleotide sequence ID" value="NZ_JACHWZ010000008.1"/>
</dbReference>
<organism evidence="1 2">
    <name type="scientific">Microbulbifer rhizosphaerae</name>
    <dbReference type="NCBI Taxonomy" id="1562603"/>
    <lineage>
        <taxon>Bacteria</taxon>
        <taxon>Pseudomonadati</taxon>
        <taxon>Pseudomonadota</taxon>
        <taxon>Gammaproteobacteria</taxon>
        <taxon>Cellvibrionales</taxon>
        <taxon>Microbulbiferaceae</taxon>
        <taxon>Microbulbifer</taxon>
    </lineage>
</organism>
<proteinExistence type="predicted"/>
<dbReference type="Proteomes" id="UP000535937">
    <property type="component" value="Unassembled WGS sequence"/>
</dbReference>
<reference evidence="1 2" key="1">
    <citation type="submission" date="2020-08" db="EMBL/GenBank/DDBJ databases">
        <title>Genomic Encyclopedia of Type Strains, Phase III (KMG-III): the genomes of soil and plant-associated and newly described type strains.</title>
        <authorList>
            <person name="Whitman W."/>
        </authorList>
    </citation>
    <scope>NUCLEOTIDE SEQUENCE [LARGE SCALE GENOMIC DNA]</scope>
    <source>
        <strain evidence="1 2">CECT 8799</strain>
    </source>
</reference>
<gene>
    <name evidence="1" type="ORF">FHS09_001972</name>
</gene>
<comment type="caution">
    <text evidence="1">The sequence shown here is derived from an EMBL/GenBank/DDBJ whole genome shotgun (WGS) entry which is preliminary data.</text>
</comment>